<dbReference type="Pfam" id="PF00440">
    <property type="entry name" value="TetR_N"/>
    <property type="match status" value="1"/>
</dbReference>
<dbReference type="PROSITE" id="PS50977">
    <property type="entry name" value="HTH_TETR_2"/>
    <property type="match status" value="1"/>
</dbReference>
<evidence type="ECO:0000313" key="7">
    <source>
        <dbReference type="Proteomes" id="UP000184171"/>
    </source>
</evidence>
<evidence type="ECO:0000256" key="1">
    <source>
        <dbReference type="ARBA" id="ARBA00023015"/>
    </source>
</evidence>
<feature type="domain" description="HTH tetR-type" evidence="5">
    <location>
        <begin position="20"/>
        <end position="80"/>
    </location>
</feature>
<sequence>MDVNTNSQRSDKVTERLATEIRQEQIAAAALSLIKEGGIESFSIAAIAKLLGLAPSAIYRHFSGKEQILLAVNRLITEKLLENIRIVCADSSDPVERLHRLLKLHVAFVQESDGVSRYVFYTGVSEYGCERKQQLFTGVRRYLEKVSELFSQAQECRQVQRDLDPDTLAFMFLGLIQPAIFLRQLGDGYYDFEAQTESAWEVFIAGVRRD</sequence>
<evidence type="ECO:0000256" key="4">
    <source>
        <dbReference type="PROSITE-ProRule" id="PRU00335"/>
    </source>
</evidence>
<evidence type="ECO:0000256" key="3">
    <source>
        <dbReference type="ARBA" id="ARBA00023163"/>
    </source>
</evidence>
<dbReference type="STRING" id="1122189.SAMN02745165_03701"/>
<evidence type="ECO:0000256" key="2">
    <source>
        <dbReference type="ARBA" id="ARBA00023125"/>
    </source>
</evidence>
<dbReference type="InterPro" id="IPR050109">
    <property type="entry name" value="HTH-type_TetR-like_transc_reg"/>
</dbReference>
<organism evidence="6 7">
    <name type="scientific">Malonomonas rubra DSM 5091</name>
    <dbReference type="NCBI Taxonomy" id="1122189"/>
    <lineage>
        <taxon>Bacteria</taxon>
        <taxon>Pseudomonadati</taxon>
        <taxon>Thermodesulfobacteriota</taxon>
        <taxon>Desulfuromonadia</taxon>
        <taxon>Desulfuromonadales</taxon>
        <taxon>Geopsychrobacteraceae</taxon>
        <taxon>Malonomonas</taxon>
    </lineage>
</organism>
<dbReference type="InterPro" id="IPR001647">
    <property type="entry name" value="HTH_TetR"/>
</dbReference>
<evidence type="ECO:0000259" key="5">
    <source>
        <dbReference type="PROSITE" id="PS50977"/>
    </source>
</evidence>
<feature type="DNA-binding region" description="H-T-H motif" evidence="4">
    <location>
        <begin position="43"/>
        <end position="62"/>
    </location>
</feature>
<dbReference type="Gene3D" id="1.10.10.60">
    <property type="entry name" value="Homeodomain-like"/>
    <property type="match status" value="1"/>
</dbReference>
<dbReference type="InterPro" id="IPR036271">
    <property type="entry name" value="Tet_transcr_reg_TetR-rel_C_sf"/>
</dbReference>
<dbReference type="OrthoDB" id="3249at2"/>
<dbReference type="GO" id="GO:0003700">
    <property type="term" value="F:DNA-binding transcription factor activity"/>
    <property type="evidence" value="ECO:0007669"/>
    <property type="project" value="TreeGrafter"/>
</dbReference>
<dbReference type="Gene3D" id="1.10.357.10">
    <property type="entry name" value="Tetracycline Repressor, domain 2"/>
    <property type="match status" value="1"/>
</dbReference>
<keyword evidence="2 4" id="KW-0238">DNA-binding</keyword>
<dbReference type="Proteomes" id="UP000184171">
    <property type="component" value="Unassembled WGS sequence"/>
</dbReference>
<dbReference type="SUPFAM" id="SSF48498">
    <property type="entry name" value="Tetracyclin repressor-like, C-terminal domain"/>
    <property type="match status" value="1"/>
</dbReference>
<accession>A0A1M6NT89</accession>
<keyword evidence="7" id="KW-1185">Reference proteome</keyword>
<dbReference type="EMBL" id="FQZT01000033">
    <property type="protein sequence ID" value="SHJ98947.1"/>
    <property type="molecule type" value="Genomic_DNA"/>
</dbReference>
<dbReference type="PANTHER" id="PTHR30055">
    <property type="entry name" value="HTH-TYPE TRANSCRIPTIONAL REGULATOR RUTR"/>
    <property type="match status" value="1"/>
</dbReference>
<gene>
    <name evidence="6" type="ORF">SAMN02745165_03701</name>
</gene>
<protein>
    <submittedName>
        <fullName evidence="6">Transcriptional regulator, TetR family</fullName>
    </submittedName>
</protein>
<name>A0A1M6NT89_MALRU</name>
<dbReference type="InterPro" id="IPR009057">
    <property type="entry name" value="Homeodomain-like_sf"/>
</dbReference>
<dbReference type="AlphaFoldDB" id="A0A1M6NT89"/>
<evidence type="ECO:0000313" key="6">
    <source>
        <dbReference type="EMBL" id="SHJ98947.1"/>
    </source>
</evidence>
<dbReference type="PRINTS" id="PR00455">
    <property type="entry name" value="HTHTETR"/>
</dbReference>
<dbReference type="RefSeq" id="WP_072910196.1">
    <property type="nucleotide sequence ID" value="NZ_FQZT01000033.1"/>
</dbReference>
<keyword evidence="3" id="KW-0804">Transcription</keyword>
<dbReference type="GO" id="GO:0000976">
    <property type="term" value="F:transcription cis-regulatory region binding"/>
    <property type="evidence" value="ECO:0007669"/>
    <property type="project" value="TreeGrafter"/>
</dbReference>
<proteinExistence type="predicted"/>
<dbReference type="PANTHER" id="PTHR30055:SF240">
    <property type="entry name" value="HTH-TYPE TRANSCRIPTIONAL REGULATOR ACRR"/>
    <property type="match status" value="1"/>
</dbReference>
<dbReference type="SUPFAM" id="SSF46689">
    <property type="entry name" value="Homeodomain-like"/>
    <property type="match status" value="1"/>
</dbReference>
<keyword evidence="1" id="KW-0805">Transcription regulation</keyword>
<reference evidence="6 7" key="1">
    <citation type="submission" date="2016-11" db="EMBL/GenBank/DDBJ databases">
        <authorList>
            <person name="Jaros S."/>
            <person name="Januszkiewicz K."/>
            <person name="Wedrychowicz H."/>
        </authorList>
    </citation>
    <scope>NUCLEOTIDE SEQUENCE [LARGE SCALE GENOMIC DNA]</scope>
    <source>
        <strain evidence="6 7">DSM 5091</strain>
    </source>
</reference>